<protein>
    <submittedName>
        <fullName evidence="3">Uncharacterized protein</fullName>
    </submittedName>
</protein>
<reference evidence="3 4" key="1">
    <citation type="journal article" date="2007" name="Nature">
        <title>Evolution of genes and genomes on the Drosophila phylogeny.</title>
        <authorList>
            <consortium name="Drosophila 12 Genomes Consortium"/>
            <person name="Clark A.G."/>
            <person name="Eisen M.B."/>
            <person name="Smith D.R."/>
            <person name="Bergman C.M."/>
            <person name="Oliver B."/>
            <person name="Markow T.A."/>
            <person name="Kaufman T.C."/>
            <person name="Kellis M."/>
            <person name="Gelbart W."/>
            <person name="Iyer V.N."/>
            <person name="Pollard D.A."/>
            <person name="Sackton T.B."/>
            <person name="Larracuente A.M."/>
            <person name="Singh N.D."/>
            <person name="Abad J.P."/>
            <person name="Abt D.N."/>
            <person name="Adryan B."/>
            <person name="Aguade M."/>
            <person name="Akashi H."/>
            <person name="Anderson W.W."/>
            <person name="Aquadro C.F."/>
            <person name="Ardell D.H."/>
            <person name="Arguello R."/>
            <person name="Artieri C.G."/>
            <person name="Barbash D.A."/>
            <person name="Barker D."/>
            <person name="Barsanti P."/>
            <person name="Batterham P."/>
            <person name="Batzoglou S."/>
            <person name="Begun D."/>
            <person name="Bhutkar A."/>
            <person name="Blanco E."/>
            <person name="Bosak S.A."/>
            <person name="Bradley R.K."/>
            <person name="Brand A.D."/>
            <person name="Brent M.R."/>
            <person name="Brooks A.N."/>
            <person name="Brown R.H."/>
            <person name="Butlin R.K."/>
            <person name="Caggese C."/>
            <person name="Calvi B.R."/>
            <person name="Bernardo de Carvalho A."/>
            <person name="Caspi A."/>
            <person name="Castrezana S."/>
            <person name="Celniker S.E."/>
            <person name="Chang J.L."/>
            <person name="Chapple C."/>
            <person name="Chatterji S."/>
            <person name="Chinwalla A."/>
            <person name="Civetta A."/>
            <person name="Clifton S.W."/>
            <person name="Comeron J.M."/>
            <person name="Costello J.C."/>
            <person name="Coyne J.A."/>
            <person name="Daub J."/>
            <person name="David R.G."/>
            <person name="Delcher A.L."/>
            <person name="Delehaunty K."/>
            <person name="Do C.B."/>
            <person name="Ebling H."/>
            <person name="Edwards K."/>
            <person name="Eickbush T."/>
            <person name="Evans J.D."/>
            <person name="Filipski A."/>
            <person name="Findeiss S."/>
            <person name="Freyhult E."/>
            <person name="Fulton L."/>
            <person name="Fulton R."/>
            <person name="Garcia A.C."/>
            <person name="Gardiner A."/>
            <person name="Garfield D.A."/>
            <person name="Garvin B.E."/>
            <person name="Gibson G."/>
            <person name="Gilbert D."/>
            <person name="Gnerre S."/>
            <person name="Godfrey J."/>
            <person name="Good R."/>
            <person name="Gotea V."/>
            <person name="Gravely B."/>
            <person name="Greenberg A.J."/>
            <person name="Griffiths-Jones S."/>
            <person name="Gross S."/>
            <person name="Guigo R."/>
            <person name="Gustafson E.A."/>
            <person name="Haerty W."/>
            <person name="Hahn M.W."/>
            <person name="Halligan D.L."/>
            <person name="Halpern A.L."/>
            <person name="Halter G.M."/>
            <person name="Han M.V."/>
            <person name="Heger A."/>
            <person name="Hillier L."/>
            <person name="Hinrichs A.S."/>
            <person name="Holmes I."/>
            <person name="Hoskins R.A."/>
            <person name="Hubisz M.J."/>
            <person name="Hultmark D."/>
            <person name="Huntley M.A."/>
            <person name="Jaffe D.B."/>
            <person name="Jagadeeshan S."/>
            <person name="Jeck W.R."/>
            <person name="Johnson J."/>
            <person name="Jones C.D."/>
            <person name="Jordan W.C."/>
            <person name="Karpen G.H."/>
            <person name="Kataoka E."/>
            <person name="Keightley P.D."/>
            <person name="Kheradpour P."/>
            <person name="Kirkness E.F."/>
            <person name="Koerich L.B."/>
            <person name="Kristiansen K."/>
            <person name="Kudrna D."/>
            <person name="Kulathinal R.J."/>
            <person name="Kumar S."/>
            <person name="Kwok R."/>
            <person name="Lander E."/>
            <person name="Langley C.H."/>
            <person name="Lapoint R."/>
            <person name="Lazzaro B.P."/>
            <person name="Lee S.J."/>
            <person name="Levesque L."/>
            <person name="Li R."/>
            <person name="Lin C.F."/>
            <person name="Lin M.F."/>
            <person name="Lindblad-Toh K."/>
            <person name="Llopart A."/>
            <person name="Long M."/>
            <person name="Low L."/>
            <person name="Lozovsky E."/>
            <person name="Lu J."/>
            <person name="Luo M."/>
            <person name="Machado C.A."/>
            <person name="Makalowski W."/>
            <person name="Marzo M."/>
            <person name="Matsuda M."/>
            <person name="Matzkin L."/>
            <person name="McAllister B."/>
            <person name="McBride C.S."/>
            <person name="McKernan B."/>
            <person name="McKernan K."/>
            <person name="Mendez-Lago M."/>
            <person name="Minx P."/>
            <person name="Mollenhauer M.U."/>
            <person name="Montooth K."/>
            <person name="Mount S.M."/>
            <person name="Mu X."/>
            <person name="Myers E."/>
            <person name="Negre B."/>
            <person name="Newfeld S."/>
            <person name="Nielsen R."/>
            <person name="Noor M.A."/>
            <person name="O'Grady P."/>
            <person name="Pachter L."/>
            <person name="Papaceit M."/>
            <person name="Parisi M.J."/>
            <person name="Parisi M."/>
            <person name="Parts L."/>
            <person name="Pedersen J.S."/>
            <person name="Pesole G."/>
            <person name="Phillippy A.M."/>
            <person name="Ponting C.P."/>
            <person name="Pop M."/>
            <person name="Porcelli D."/>
            <person name="Powell J.R."/>
            <person name="Prohaska S."/>
            <person name="Pruitt K."/>
            <person name="Puig M."/>
            <person name="Quesneville H."/>
            <person name="Ram K.R."/>
            <person name="Rand D."/>
            <person name="Rasmussen M.D."/>
            <person name="Reed L.K."/>
            <person name="Reenan R."/>
            <person name="Reily A."/>
            <person name="Remington K.A."/>
            <person name="Rieger T.T."/>
            <person name="Ritchie M.G."/>
            <person name="Robin C."/>
            <person name="Rogers Y.H."/>
            <person name="Rohde C."/>
            <person name="Rozas J."/>
            <person name="Rubenfield M.J."/>
            <person name="Ruiz A."/>
            <person name="Russo S."/>
            <person name="Salzberg S.L."/>
            <person name="Sanchez-Gracia A."/>
            <person name="Saranga D.J."/>
            <person name="Sato H."/>
            <person name="Schaeffer S.W."/>
            <person name="Schatz M.C."/>
            <person name="Schlenke T."/>
            <person name="Schwartz R."/>
            <person name="Segarra C."/>
            <person name="Singh R.S."/>
            <person name="Sirot L."/>
            <person name="Sirota M."/>
            <person name="Sisneros N.B."/>
            <person name="Smith C.D."/>
            <person name="Smith T.F."/>
            <person name="Spieth J."/>
            <person name="Stage D.E."/>
            <person name="Stark A."/>
            <person name="Stephan W."/>
            <person name="Strausberg R.L."/>
            <person name="Strempel S."/>
            <person name="Sturgill D."/>
            <person name="Sutton G."/>
            <person name="Sutton G.G."/>
            <person name="Tao W."/>
            <person name="Teichmann S."/>
            <person name="Tobari Y.N."/>
            <person name="Tomimura Y."/>
            <person name="Tsolas J.M."/>
            <person name="Valente V.L."/>
            <person name="Venter E."/>
            <person name="Venter J.C."/>
            <person name="Vicario S."/>
            <person name="Vieira F.G."/>
            <person name="Vilella A.J."/>
            <person name="Villasante A."/>
            <person name="Walenz B."/>
            <person name="Wang J."/>
            <person name="Wasserman M."/>
            <person name="Watts T."/>
            <person name="Wilson D."/>
            <person name="Wilson R.K."/>
            <person name="Wing R.A."/>
            <person name="Wolfner M.F."/>
            <person name="Wong A."/>
            <person name="Wong G.K."/>
            <person name="Wu C.I."/>
            <person name="Wu G."/>
            <person name="Yamamoto D."/>
            <person name="Yang H.P."/>
            <person name="Yang S.P."/>
            <person name="Yorke J.A."/>
            <person name="Yoshida K."/>
            <person name="Zdobnov E."/>
            <person name="Zhang P."/>
            <person name="Zhang Y."/>
            <person name="Zimin A.V."/>
            <person name="Baldwin J."/>
            <person name="Abdouelleil A."/>
            <person name="Abdulkadir J."/>
            <person name="Abebe A."/>
            <person name="Abera B."/>
            <person name="Abreu J."/>
            <person name="Acer S.C."/>
            <person name="Aftuck L."/>
            <person name="Alexander A."/>
            <person name="An P."/>
            <person name="Anderson E."/>
            <person name="Anderson S."/>
            <person name="Arachi H."/>
            <person name="Azer M."/>
            <person name="Bachantsang P."/>
            <person name="Barry A."/>
            <person name="Bayul T."/>
            <person name="Berlin A."/>
            <person name="Bessette D."/>
            <person name="Bloom T."/>
            <person name="Blye J."/>
            <person name="Boguslavskiy L."/>
            <person name="Bonnet C."/>
            <person name="Boukhgalter B."/>
            <person name="Bourzgui I."/>
            <person name="Brown A."/>
            <person name="Cahill P."/>
            <person name="Channer S."/>
            <person name="Cheshatsang Y."/>
            <person name="Chuda L."/>
            <person name="Citroen M."/>
            <person name="Collymore A."/>
            <person name="Cooke P."/>
            <person name="Costello M."/>
            <person name="D'Aco K."/>
            <person name="Daza R."/>
            <person name="De Haan G."/>
            <person name="DeGray S."/>
            <person name="DeMaso C."/>
            <person name="Dhargay N."/>
            <person name="Dooley K."/>
            <person name="Dooley E."/>
            <person name="Doricent M."/>
            <person name="Dorje P."/>
            <person name="Dorjee K."/>
            <person name="Dupes A."/>
            <person name="Elong R."/>
            <person name="Falk J."/>
            <person name="Farina A."/>
            <person name="Faro S."/>
            <person name="Ferguson D."/>
            <person name="Fisher S."/>
            <person name="Foley C.D."/>
            <person name="Franke A."/>
            <person name="Friedrich D."/>
            <person name="Gadbois L."/>
            <person name="Gearin G."/>
            <person name="Gearin C.R."/>
            <person name="Giannoukos G."/>
            <person name="Goode T."/>
            <person name="Graham J."/>
            <person name="Grandbois E."/>
            <person name="Grewal S."/>
            <person name="Gyaltsen K."/>
            <person name="Hafez N."/>
            <person name="Hagos B."/>
            <person name="Hall J."/>
            <person name="Henson C."/>
            <person name="Hollinger A."/>
            <person name="Honan T."/>
            <person name="Huard M.D."/>
            <person name="Hughes L."/>
            <person name="Hurhula B."/>
            <person name="Husby M.E."/>
            <person name="Kamat A."/>
            <person name="Kanga B."/>
            <person name="Kashin S."/>
            <person name="Khazanovich D."/>
            <person name="Kisner P."/>
            <person name="Lance K."/>
            <person name="Lara M."/>
            <person name="Lee W."/>
            <person name="Lennon N."/>
            <person name="Letendre F."/>
            <person name="LeVine R."/>
            <person name="Lipovsky A."/>
            <person name="Liu X."/>
            <person name="Liu J."/>
            <person name="Liu S."/>
            <person name="Lokyitsang T."/>
            <person name="Lokyitsang Y."/>
            <person name="Lubonja R."/>
            <person name="Lui A."/>
            <person name="MacDonald P."/>
            <person name="Magnisalis V."/>
            <person name="Maru K."/>
            <person name="Matthews C."/>
            <person name="McCusker W."/>
            <person name="McDonough S."/>
            <person name="Mehta T."/>
            <person name="Meldrim J."/>
            <person name="Meneus L."/>
            <person name="Mihai O."/>
            <person name="Mihalev A."/>
            <person name="Mihova T."/>
            <person name="Mittelman R."/>
            <person name="Mlenga V."/>
            <person name="Montmayeur A."/>
            <person name="Mulrain L."/>
            <person name="Navidi A."/>
            <person name="Naylor J."/>
            <person name="Negash T."/>
            <person name="Nguyen T."/>
            <person name="Nguyen N."/>
            <person name="Nicol R."/>
            <person name="Norbu C."/>
            <person name="Norbu N."/>
            <person name="Novod N."/>
            <person name="O'Neill B."/>
            <person name="Osman S."/>
            <person name="Markiewicz E."/>
            <person name="Oyono O.L."/>
            <person name="Patti C."/>
            <person name="Phunkhang P."/>
            <person name="Pierre F."/>
            <person name="Priest M."/>
            <person name="Raghuraman S."/>
            <person name="Rege F."/>
            <person name="Reyes R."/>
            <person name="Rise C."/>
            <person name="Rogov P."/>
            <person name="Ross K."/>
            <person name="Ryan E."/>
            <person name="Settipalli S."/>
            <person name="Shea T."/>
            <person name="Sherpa N."/>
            <person name="Shi L."/>
            <person name="Shih D."/>
            <person name="Sparrow T."/>
            <person name="Spaulding J."/>
            <person name="Stalker J."/>
            <person name="Stange-Thomann N."/>
            <person name="Stavropoulos S."/>
            <person name="Stone C."/>
            <person name="Strader C."/>
            <person name="Tesfaye S."/>
            <person name="Thomson T."/>
            <person name="Thoulutsang Y."/>
            <person name="Thoulutsang D."/>
            <person name="Topham K."/>
            <person name="Topping I."/>
            <person name="Tsamla T."/>
            <person name="Vassiliev H."/>
            <person name="Vo A."/>
            <person name="Wangchuk T."/>
            <person name="Wangdi T."/>
            <person name="Weiand M."/>
            <person name="Wilkinson J."/>
            <person name="Wilson A."/>
            <person name="Yadav S."/>
            <person name="Young G."/>
            <person name="Yu Q."/>
            <person name="Zembek L."/>
            <person name="Zhong D."/>
            <person name="Zimmer A."/>
            <person name="Zwirko Z."/>
            <person name="Jaffe D.B."/>
            <person name="Alvarez P."/>
            <person name="Brockman W."/>
            <person name="Butler J."/>
            <person name="Chin C."/>
            <person name="Gnerre S."/>
            <person name="Grabherr M."/>
            <person name="Kleber M."/>
            <person name="Mauceli E."/>
            <person name="MacCallum I."/>
        </authorList>
    </citation>
    <scope>NUCLEOTIDE SEQUENCE [LARGE SCALE GENOMIC DNA]</scope>
    <source>
        <strain evidence="3 4">TSC#14021-0224.01</strain>
    </source>
</reference>
<evidence type="ECO:0000313" key="4">
    <source>
        <dbReference type="Proteomes" id="UP000008711"/>
    </source>
</evidence>
<sequence length="227" mass="24765">MVMDNATETSGAPSPPNSYYKTTLRIVLLAATGLGAMYMMHLLAQDWVKIRPIRGITQLAGMAAQPIQQVIAPIQQASGALNLFRSRREASLNHELGWMRRTPDSGGGNGGRGGAAGGLDHRPPPAVDWKRILSRDPFECLQSLICQLMSGAEAKVPEAELLMDYLESSLELAPAKIGRAFSRGLALRGSTELCFNEYPFCLYSAKTMLRILRWFSESGEVPVDKVA</sequence>
<dbReference type="AlphaFoldDB" id="B3N653"/>
<reference evidence="3 4" key="2">
    <citation type="journal article" date="2008" name="Bioinformatics">
        <title>Assembly reconciliation.</title>
        <authorList>
            <person name="Zimin A.V."/>
            <person name="Smith D.R."/>
            <person name="Sutton G."/>
            <person name="Yorke J.A."/>
        </authorList>
    </citation>
    <scope>NUCLEOTIDE SEQUENCE [LARGE SCALE GENOMIC DNA]</scope>
    <source>
        <strain evidence="3 4">TSC#14021-0224.01</strain>
    </source>
</reference>
<accession>B3N653</accession>
<keyword evidence="4" id="KW-1185">Reference proteome</keyword>
<dbReference type="HOGENOM" id="CLU_875134_0_0_1"/>
<evidence type="ECO:0000256" key="1">
    <source>
        <dbReference type="SAM" id="MobiDB-lite"/>
    </source>
</evidence>
<dbReference type="OrthoDB" id="6340939at2759"/>
<evidence type="ECO:0000256" key="2">
    <source>
        <dbReference type="SAM" id="Phobius"/>
    </source>
</evidence>
<name>B3N653_DROER</name>
<feature type="compositionally biased region" description="Gly residues" evidence="1">
    <location>
        <begin position="105"/>
        <end position="117"/>
    </location>
</feature>
<dbReference type="Proteomes" id="UP000008711">
    <property type="component" value="Unassembled WGS sequence"/>
</dbReference>
<dbReference type="EMBL" id="CH954177">
    <property type="protein sequence ID" value="EDV58091.2"/>
    <property type="molecule type" value="Genomic_DNA"/>
</dbReference>
<keyword evidence="2" id="KW-0472">Membrane</keyword>
<feature type="region of interest" description="Disordered" evidence="1">
    <location>
        <begin position="98"/>
        <end position="120"/>
    </location>
</feature>
<evidence type="ECO:0000313" key="3">
    <source>
        <dbReference type="EMBL" id="EDV58091.2"/>
    </source>
</evidence>
<feature type="transmembrane region" description="Helical" evidence="2">
    <location>
        <begin position="24"/>
        <end position="44"/>
    </location>
</feature>
<keyword evidence="2" id="KW-1133">Transmembrane helix</keyword>
<keyword evidence="2" id="KW-0812">Transmembrane</keyword>
<proteinExistence type="predicted"/>
<dbReference type="eggNOG" id="ENOG502SYEY">
    <property type="taxonomic scope" value="Eukaryota"/>
</dbReference>
<gene>
    <name evidence="3" type="primary">Dere\GG24178</name>
    <name evidence="3" type="synonym">dere_GLEANR_8930</name>
    <name evidence="3" type="synonym">GG24178</name>
    <name evidence="3" type="ORF">Dere_GG24178</name>
</gene>
<organism evidence="3 4">
    <name type="scientific">Drosophila erecta</name>
    <name type="common">Fruit fly</name>
    <dbReference type="NCBI Taxonomy" id="7220"/>
    <lineage>
        <taxon>Eukaryota</taxon>
        <taxon>Metazoa</taxon>
        <taxon>Ecdysozoa</taxon>
        <taxon>Arthropoda</taxon>
        <taxon>Hexapoda</taxon>
        <taxon>Insecta</taxon>
        <taxon>Pterygota</taxon>
        <taxon>Neoptera</taxon>
        <taxon>Endopterygota</taxon>
        <taxon>Diptera</taxon>
        <taxon>Brachycera</taxon>
        <taxon>Muscomorpha</taxon>
        <taxon>Ephydroidea</taxon>
        <taxon>Drosophilidae</taxon>
        <taxon>Drosophila</taxon>
        <taxon>Sophophora</taxon>
    </lineage>
</organism>